<accession>A0A7X9RUZ6</accession>
<dbReference type="AlphaFoldDB" id="A0A7X9RUZ6"/>
<dbReference type="Pfam" id="PF00675">
    <property type="entry name" value="Peptidase_M16"/>
    <property type="match status" value="1"/>
</dbReference>
<evidence type="ECO:0000259" key="7">
    <source>
        <dbReference type="Pfam" id="PF00675"/>
    </source>
</evidence>
<evidence type="ECO:0000256" key="2">
    <source>
        <dbReference type="ARBA" id="ARBA00022670"/>
    </source>
</evidence>
<dbReference type="Pfam" id="PF05193">
    <property type="entry name" value="Peptidase_M16_C"/>
    <property type="match status" value="2"/>
</dbReference>
<keyword evidence="10" id="KW-1185">Reference proteome</keyword>
<dbReference type="PANTHER" id="PTHR43690">
    <property type="entry name" value="NARDILYSIN"/>
    <property type="match status" value="1"/>
</dbReference>
<evidence type="ECO:0000256" key="1">
    <source>
        <dbReference type="ARBA" id="ARBA00007261"/>
    </source>
</evidence>
<feature type="domain" description="Peptidase M16 C-terminal" evidence="8">
    <location>
        <begin position="261"/>
        <end position="433"/>
    </location>
</feature>
<dbReference type="GO" id="GO:0046872">
    <property type="term" value="F:metal ion binding"/>
    <property type="evidence" value="ECO:0007669"/>
    <property type="project" value="InterPro"/>
</dbReference>
<dbReference type="RefSeq" id="WP_169657481.1">
    <property type="nucleotide sequence ID" value="NZ_JABANE010000037.1"/>
</dbReference>
<dbReference type="PANTHER" id="PTHR43690:SF17">
    <property type="entry name" value="PROTEIN YHJJ"/>
    <property type="match status" value="1"/>
</dbReference>
<evidence type="ECO:0000313" key="10">
    <source>
        <dbReference type="Proteomes" id="UP000576082"/>
    </source>
</evidence>
<evidence type="ECO:0000259" key="8">
    <source>
        <dbReference type="Pfam" id="PF05193"/>
    </source>
</evidence>
<organism evidence="9 10">
    <name type="scientific">Flammeovirga aprica JL-4</name>
    <dbReference type="NCBI Taxonomy" id="694437"/>
    <lineage>
        <taxon>Bacteria</taxon>
        <taxon>Pseudomonadati</taxon>
        <taxon>Bacteroidota</taxon>
        <taxon>Cytophagia</taxon>
        <taxon>Cytophagales</taxon>
        <taxon>Flammeovirgaceae</taxon>
        <taxon>Flammeovirga</taxon>
    </lineage>
</organism>
<keyword evidence="5" id="KW-0482">Metalloprotease</keyword>
<evidence type="ECO:0000313" key="9">
    <source>
        <dbReference type="EMBL" id="NME69196.1"/>
    </source>
</evidence>
<feature type="signal peptide" evidence="6">
    <location>
        <begin position="1"/>
        <end position="23"/>
    </location>
</feature>
<name>A0A7X9RUZ6_9BACT</name>
<feature type="chain" id="PRO_5031313265" evidence="6">
    <location>
        <begin position="24"/>
        <end position="988"/>
    </location>
</feature>
<proteinExistence type="inferred from homology"/>
<evidence type="ECO:0000256" key="3">
    <source>
        <dbReference type="ARBA" id="ARBA00022801"/>
    </source>
</evidence>
<reference evidence="9 10" key="1">
    <citation type="submission" date="2020-04" db="EMBL/GenBank/DDBJ databases">
        <title>Flammeovirga sp. SR4, a novel species isolated from seawater.</title>
        <authorList>
            <person name="Wang X."/>
        </authorList>
    </citation>
    <scope>NUCLEOTIDE SEQUENCE [LARGE SCALE GENOMIC DNA]</scope>
    <source>
        <strain evidence="9 10">ATCC 23126</strain>
    </source>
</reference>
<comment type="similarity">
    <text evidence="1">Belongs to the peptidase M16 family.</text>
</comment>
<sequence length="988" mass="112350">MTYTNVIKSVLLGSALLFGGCNASEMSTGESAFPYKTVKNDPLNTRIYTLDNGLKVYLSEYKDAPRIQTYIAVKAGGKNDPATSTGLAHYLEHIMFKGTSHFGTKDWAQESVYLDSIENMFEHYRTLDDPAERTAYYAKIDQVSNDASKFSIANEYDRMIGMIGAKGTNAYTTEDRTVYVNDIPANELNRWLEIESDRFREIIPRLFHTELEAVYEEKNRALDNDQRKVFEAMFTSLFPNHPYGTQTVIGTIDHLKNPSITEIKKYFKKYYRPNNVAICLSGDLDPDKTIELIDKYFGSWEPGDIPAFTYKEEAPLTQPIKKEVYGPQTGMVFMGYRMPGLKTNSRDVLKEQLCDMILANSSAGLIDLDLNQQQKVLNASSFVYPFNDYTVHTLYAIPRNGQTLEEAQALLLEEIEKLKAGDFEDWLIEAIVNDFKKSEIKKLESNGARADAFVQAFTRNIPWENYIDDIEEMQTITKEEIVAFANENYKDNYVVVYKRTGEDPNKQQVEKPSITKVELNRGEKSEFFKKIEGQEVEALNPLFLDYSKDIQETKMNSDVTVRYKKNVENDLFELYYIINVGKDTDPTLSTAIQYLEYLGTDKLTSAQIKQEFYKLGAGFSVNTSSDQVYVSLNGLTENMVPAMKLFEDLLNNAKADEAVLQNMIAIEKKGREDTKKNKGAILFTGLMNYGLYGNNNPVTNALSNKELDLIKSEELISRIHQLTKMEHRVLYYGPETLDKVVATLNAEHKIPSDLQPVPSAKEFYIKDVEQPKVFWSHYDMVQAEVIFLAKGQKYDPKRIAAATLFNEYFGGSMNAIVFQEMREAQGLAYSVFSKYGVASEKGKSDYTLAYIGTQSDKLTEAMAGMKGLLENPPKNYQSFDAAKKAILSKLESERITKSGVLFNYETALKKGNDHDIRKDVYNAIKTMTIDDVMKFHSDFIKGKNYNVCVVGDRGKLNMETLAKYGQVQELSLNDLFGFDNKPRVKKEQ</sequence>
<dbReference type="EMBL" id="JABANE010000037">
    <property type="protein sequence ID" value="NME69196.1"/>
    <property type="molecule type" value="Genomic_DNA"/>
</dbReference>
<keyword evidence="2" id="KW-0645">Protease</keyword>
<keyword evidence="4" id="KW-0862">Zinc</keyword>
<keyword evidence="6" id="KW-0732">Signal</keyword>
<dbReference type="InterPro" id="IPR050626">
    <property type="entry name" value="Peptidase_M16"/>
</dbReference>
<evidence type="ECO:0000256" key="4">
    <source>
        <dbReference type="ARBA" id="ARBA00022833"/>
    </source>
</evidence>
<feature type="domain" description="Peptidase M16 N-terminal" evidence="7">
    <location>
        <begin position="62"/>
        <end position="106"/>
    </location>
</feature>
<dbReference type="Proteomes" id="UP000576082">
    <property type="component" value="Unassembled WGS sequence"/>
</dbReference>
<comment type="caution">
    <text evidence="9">The sequence shown here is derived from an EMBL/GenBank/DDBJ whole genome shotgun (WGS) entry which is preliminary data.</text>
</comment>
<dbReference type="GO" id="GO:0006508">
    <property type="term" value="P:proteolysis"/>
    <property type="evidence" value="ECO:0007669"/>
    <property type="project" value="UniProtKB-KW"/>
</dbReference>
<dbReference type="SUPFAM" id="SSF63411">
    <property type="entry name" value="LuxS/MPP-like metallohydrolase"/>
    <property type="match status" value="4"/>
</dbReference>
<keyword evidence="3" id="KW-0378">Hydrolase</keyword>
<dbReference type="InterPro" id="IPR011249">
    <property type="entry name" value="Metalloenz_LuxS/M16"/>
</dbReference>
<evidence type="ECO:0000256" key="6">
    <source>
        <dbReference type="SAM" id="SignalP"/>
    </source>
</evidence>
<dbReference type="GO" id="GO:0008237">
    <property type="term" value="F:metallopeptidase activity"/>
    <property type="evidence" value="ECO:0007669"/>
    <property type="project" value="UniProtKB-KW"/>
</dbReference>
<evidence type="ECO:0000256" key="5">
    <source>
        <dbReference type="ARBA" id="ARBA00023049"/>
    </source>
</evidence>
<dbReference type="Gene3D" id="3.30.830.10">
    <property type="entry name" value="Metalloenzyme, LuxS/M16 peptidase-like"/>
    <property type="match status" value="4"/>
</dbReference>
<protein>
    <submittedName>
        <fullName evidence="9">Insulinase family protein</fullName>
    </submittedName>
</protein>
<gene>
    <name evidence="9" type="ORF">HHU12_14565</name>
</gene>
<feature type="domain" description="Peptidase M16 C-terminal" evidence="8">
    <location>
        <begin position="731"/>
        <end position="866"/>
    </location>
</feature>
<dbReference type="InterPro" id="IPR007863">
    <property type="entry name" value="Peptidase_M16_C"/>
</dbReference>
<dbReference type="InterPro" id="IPR011765">
    <property type="entry name" value="Pept_M16_N"/>
</dbReference>